<comment type="caution">
    <text evidence="3">The sequence shown here is derived from an EMBL/GenBank/DDBJ whole genome shotgun (WGS) entry which is preliminary data.</text>
</comment>
<name>A0AAD6UPD5_9AGAR</name>
<accession>A0AAD6UPD5</accession>
<keyword evidence="4" id="KW-1185">Reference proteome</keyword>
<dbReference type="InterPro" id="IPR045340">
    <property type="entry name" value="DUF6533"/>
</dbReference>
<dbReference type="Proteomes" id="UP001219525">
    <property type="component" value="Unassembled WGS sequence"/>
</dbReference>
<proteinExistence type="predicted"/>
<evidence type="ECO:0000256" key="1">
    <source>
        <dbReference type="SAM" id="Phobius"/>
    </source>
</evidence>
<feature type="transmembrane region" description="Helical" evidence="1">
    <location>
        <begin position="83"/>
        <end position="104"/>
    </location>
</feature>
<feature type="domain" description="DUF6533" evidence="2">
    <location>
        <begin position="57"/>
        <end position="98"/>
    </location>
</feature>
<organism evidence="3 4">
    <name type="scientific">Mycena pura</name>
    <dbReference type="NCBI Taxonomy" id="153505"/>
    <lineage>
        <taxon>Eukaryota</taxon>
        <taxon>Fungi</taxon>
        <taxon>Dikarya</taxon>
        <taxon>Basidiomycota</taxon>
        <taxon>Agaricomycotina</taxon>
        <taxon>Agaricomycetes</taxon>
        <taxon>Agaricomycetidae</taxon>
        <taxon>Agaricales</taxon>
        <taxon>Marasmiineae</taxon>
        <taxon>Mycenaceae</taxon>
        <taxon>Mycena</taxon>
    </lineage>
</organism>
<reference evidence="3" key="1">
    <citation type="submission" date="2023-03" db="EMBL/GenBank/DDBJ databases">
        <title>Massive genome expansion in bonnet fungi (Mycena s.s.) driven by repeated elements and novel gene families across ecological guilds.</title>
        <authorList>
            <consortium name="Lawrence Berkeley National Laboratory"/>
            <person name="Harder C.B."/>
            <person name="Miyauchi S."/>
            <person name="Viragh M."/>
            <person name="Kuo A."/>
            <person name="Thoen E."/>
            <person name="Andreopoulos B."/>
            <person name="Lu D."/>
            <person name="Skrede I."/>
            <person name="Drula E."/>
            <person name="Henrissat B."/>
            <person name="Morin E."/>
            <person name="Kohler A."/>
            <person name="Barry K."/>
            <person name="LaButti K."/>
            <person name="Morin E."/>
            <person name="Salamov A."/>
            <person name="Lipzen A."/>
            <person name="Mereny Z."/>
            <person name="Hegedus B."/>
            <person name="Baldrian P."/>
            <person name="Stursova M."/>
            <person name="Weitz H."/>
            <person name="Taylor A."/>
            <person name="Grigoriev I.V."/>
            <person name="Nagy L.G."/>
            <person name="Martin F."/>
            <person name="Kauserud H."/>
        </authorList>
    </citation>
    <scope>NUCLEOTIDE SEQUENCE</scope>
    <source>
        <strain evidence="3">9144</strain>
    </source>
</reference>
<evidence type="ECO:0000313" key="3">
    <source>
        <dbReference type="EMBL" id="KAJ7190835.1"/>
    </source>
</evidence>
<keyword evidence="1" id="KW-0472">Membrane</keyword>
<dbReference type="Pfam" id="PF20151">
    <property type="entry name" value="DUF6533"/>
    <property type="match status" value="1"/>
</dbReference>
<evidence type="ECO:0000313" key="4">
    <source>
        <dbReference type="Proteomes" id="UP001219525"/>
    </source>
</evidence>
<protein>
    <recommendedName>
        <fullName evidence="2">DUF6533 domain-containing protein</fullName>
    </recommendedName>
</protein>
<keyword evidence="1" id="KW-1133">Transmembrane helix</keyword>
<feature type="transmembrane region" description="Helical" evidence="1">
    <location>
        <begin position="110"/>
        <end position="130"/>
    </location>
</feature>
<keyword evidence="1" id="KW-0812">Transmembrane</keyword>
<evidence type="ECO:0000259" key="2">
    <source>
        <dbReference type="Pfam" id="PF20151"/>
    </source>
</evidence>
<dbReference type="AlphaFoldDB" id="A0AAD6UPD5"/>
<dbReference type="EMBL" id="JARJCW010000142">
    <property type="protein sequence ID" value="KAJ7190835.1"/>
    <property type="molecule type" value="Genomic_DNA"/>
</dbReference>
<gene>
    <name evidence="3" type="ORF">GGX14DRAFT_603413</name>
</gene>
<sequence>MTQLDSINSESDRVEARDSIRLPTDLQGDTSVTTLGDCSSRCPSTGSSVQSHQYFLLSSMLLIYDTLLSVGQDYRYIWKSEWGVVKVLYLWTRYGAFIDTAMAVHKRLNAGPSFFFSGIGMGITEIILMIRTYAQYNRSRKLLAFFLLLWFWTKSFTVEASVPSLTSCNVETDTTGIGLNVTMLGMETSCKTSA</sequence>